<dbReference type="InterPro" id="IPR008991">
    <property type="entry name" value="Translation_prot_SH3-like_sf"/>
</dbReference>
<name>A0ABS4G3J2_9CLOT</name>
<protein>
    <recommendedName>
        <fullName evidence="5">RNA-binding protein</fullName>
    </recommendedName>
</protein>
<dbReference type="CDD" id="cd06088">
    <property type="entry name" value="KOW_RPL14"/>
    <property type="match status" value="1"/>
</dbReference>
<dbReference type="Proteomes" id="UP001519271">
    <property type="component" value="Unassembled WGS sequence"/>
</dbReference>
<gene>
    <name evidence="3" type="ORF">J2Z34_001593</name>
</gene>
<evidence type="ECO:0000313" key="3">
    <source>
        <dbReference type="EMBL" id="MBP1919106.1"/>
    </source>
</evidence>
<dbReference type="RefSeq" id="WP_209459320.1">
    <property type="nucleotide sequence ID" value="NZ_JAGGKC010000011.1"/>
</dbReference>
<keyword evidence="2" id="KW-0687">Ribonucleoprotein</keyword>
<dbReference type="InterPro" id="IPR041985">
    <property type="entry name" value="Ribosomal_eL14_KOW"/>
</dbReference>
<organism evidence="3 4">
    <name type="scientific">Youngiibacter multivorans</name>
    <dbReference type="NCBI Taxonomy" id="937251"/>
    <lineage>
        <taxon>Bacteria</taxon>
        <taxon>Bacillati</taxon>
        <taxon>Bacillota</taxon>
        <taxon>Clostridia</taxon>
        <taxon>Eubacteriales</taxon>
        <taxon>Clostridiaceae</taxon>
        <taxon>Youngiibacter</taxon>
    </lineage>
</organism>
<sequence length="91" mass="10322">MEDNGMKGCLVLSRKGRDLGKYYVVFEDTDRYFVTLVDGNKHSFDNPKRKNKKHLFVAAGAEEWTIEGLRAGDQECMVKIAKLIGLQAKEV</sequence>
<evidence type="ECO:0000313" key="4">
    <source>
        <dbReference type="Proteomes" id="UP001519271"/>
    </source>
</evidence>
<keyword evidence="1" id="KW-0689">Ribosomal protein</keyword>
<dbReference type="EMBL" id="JAGGKC010000011">
    <property type="protein sequence ID" value="MBP1919106.1"/>
    <property type="molecule type" value="Genomic_DNA"/>
</dbReference>
<reference evidence="3 4" key="1">
    <citation type="submission" date="2021-03" db="EMBL/GenBank/DDBJ databases">
        <title>Genomic Encyclopedia of Type Strains, Phase IV (KMG-IV): sequencing the most valuable type-strain genomes for metagenomic binning, comparative biology and taxonomic classification.</title>
        <authorList>
            <person name="Goeker M."/>
        </authorList>
    </citation>
    <scope>NUCLEOTIDE SEQUENCE [LARGE SCALE GENOMIC DNA]</scope>
    <source>
        <strain evidence="3 4">DSM 6139</strain>
    </source>
</reference>
<evidence type="ECO:0000256" key="2">
    <source>
        <dbReference type="ARBA" id="ARBA00023274"/>
    </source>
</evidence>
<accession>A0ABS4G3J2</accession>
<dbReference type="SUPFAM" id="SSF50104">
    <property type="entry name" value="Translation proteins SH3-like domain"/>
    <property type="match status" value="1"/>
</dbReference>
<comment type="caution">
    <text evidence="3">The sequence shown here is derived from an EMBL/GenBank/DDBJ whole genome shotgun (WGS) entry which is preliminary data.</text>
</comment>
<evidence type="ECO:0000256" key="1">
    <source>
        <dbReference type="ARBA" id="ARBA00022980"/>
    </source>
</evidence>
<proteinExistence type="predicted"/>
<evidence type="ECO:0008006" key="5">
    <source>
        <dbReference type="Google" id="ProtNLM"/>
    </source>
</evidence>
<keyword evidence="4" id="KW-1185">Reference proteome</keyword>